<protein>
    <submittedName>
        <fullName evidence="1">Uncharacterized protein</fullName>
    </submittedName>
</protein>
<dbReference type="RefSeq" id="WP_344235545.1">
    <property type="nucleotide sequence ID" value="NZ_BAAAHH010000001.1"/>
</dbReference>
<keyword evidence="2" id="KW-1185">Reference proteome</keyword>
<sequence length="93" mass="10752">MRESTGHRRITPGDVVVVDEAYKGYVNPVYWVGVVEEFDAAGPELPIVRLTRKPARLSDWWVIGKAYQHERKHVLTLEEARERFGDQPEFETA</sequence>
<accession>A0ABN1Q1I7</accession>
<gene>
    <name evidence="1" type="ORF">GCM10009550_01590</name>
</gene>
<reference evidence="1 2" key="1">
    <citation type="journal article" date="2019" name="Int. J. Syst. Evol. Microbiol.">
        <title>The Global Catalogue of Microorganisms (GCM) 10K type strain sequencing project: providing services to taxonomists for standard genome sequencing and annotation.</title>
        <authorList>
            <consortium name="The Broad Institute Genomics Platform"/>
            <consortium name="The Broad Institute Genome Sequencing Center for Infectious Disease"/>
            <person name="Wu L."/>
            <person name="Ma J."/>
        </authorList>
    </citation>
    <scope>NUCLEOTIDE SEQUENCE [LARGE SCALE GENOMIC DNA]</scope>
    <source>
        <strain evidence="1 2">JCM 10696</strain>
    </source>
</reference>
<evidence type="ECO:0000313" key="2">
    <source>
        <dbReference type="Proteomes" id="UP001500665"/>
    </source>
</evidence>
<organism evidence="1 2">
    <name type="scientific">Actinocorallia libanotica</name>
    <dbReference type="NCBI Taxonomy" id="46162"/>
    <lineage>
        <taxon>Bacteria</taxon>
        <taxon>Bacillati</taxon>
        <taxon>Actinomycetota</taxon>
        <taxon>Actinomycetes</taxon>
        <taxon>Streptosporangiales</taxon>
        <taxon>Thermomonosporaceae</taxon>
        <taxon>Actinocorallia</taxon>
    </lineage>
</organism>
<dbReference type="Proteomes" id="UP001500665">
    <property type="component" value="Unassembled WGS sequence"/>
</dbReference>
<name>A0ABN1Q1I7_9ACTN</name>
<dbReference type="EMBL" id="BAAAHH010000001">
    <property type="protein sequence ID" value="GAA0936074.1"/>
    <property type="molecule type" value="Genomic_DNA"/>
</dbReference>
<evidence type="ECO:0000313" key="1">
    <source>
        <dbReference type="EMBL" id="GAA0936074.1"/>
    </source>
</evidence>
<proteinExistence type="predicted"/>
<comment type="caution">
    <text evidence="1">The sequence shown here is derived from an EMBL/GenBank/DDBJ whole genome shotgun (WGS) entry which is preliminary data.</text>
</comment>